<dbReference type="OrthoDB" id="9773738at2"/>
<dbReference type="AlphaFoldDB" id="A0A0R3M1Z1"/>
<dbReference type="SMART" id="SM00849">
    <property type="entry name" value="Lactamase_B"/>
    <property type="match status" value="1"/>
</dbReference>
<keyword evidence="8" id="KW-1185">Reference proteome</keyword>
<keyword evidence="4 7" id="KW-0378">Hydrolase</keyword>
<dbReference type="InterPro" id="IPR051013">
    <property type="entry name" value="MBL_superfamily_lactonases"/>
</dbReference>
<keyword evidence="5" id="KW-0862">Zinc</keyword>
<accession>A0A0R3M1Z1</accession>
<evidence type="ECO:0000256" key="4">
    <source>
        <dbReference type="ARBA" id="ARBA00022801"/>
    </source>
</evidence>
<comment type="cofactor">
    <cofactor evidence="1">
        <name>Zn(2+)</name>
        <dbReference type="ChEBI" id="CHEBI:29105"/>
    </cofactor>
</comment>
<reference evidence="7 8" key="1">
    <citation type="submission" date="2014-03" db="EMBL/GenBank/DDBJ databases">
        <title>Bradyrhizobium valentinum sp. nov., isolated from effective nodules of Lupinus mariae-josephae, a lupine endemic of basic-lime soils in Eastern Spain.</title>
        <authorList>
            <person name="Duran D."/>
            <person name="Rey L."/>
            <person name="Navarro A."/>
            <person name="Busquets A."/>
            <person name="Imperial J."/>
            <person name="Ruiz-Argueso T."/>
        </authorList>
    </citation>
    <scope>NUCLEOTIDE SEQUENCE [LARGE SCALE GENOMIC DNA]</scope>
    <source>
        <strain evidence="7 8">LmjM3</strain>
    </source>
</reference>
<evidence type="ECO:0000256" key="2">
    <source>
        <dbReference type="ARBA" id="ARBA00007749"/>
    </source>
</evidence>
<dbReference type="STRING" id="1518501.CQ10_09540"/>
<evidence type="ECO:0000313" key="7">
    <source>
        <dbReference type="EMBL" id="KRR03110.1"/>
    </source>
</evidence>
<sequence length="277" mass="31169">MAEPEYELFAIRYATRDARRSEHFIGGDPHDGPMPMDYFMWLARGGGRTFVIDTGFNAEVSTRRKRTYLRCPVETLSAFDISASAVEDVILTHLHYDHAGNFDRFPNARFHLQERELAYATGRFMRYPRLSHSFEVEDVCGIVRLNYARRVLFYDGDAELAPGLSVHAAGGHSAGLQFVRVRTRRGFVVLASDVSHFYENMASERPFTTALHIGEMLEGFDRLRALAPDESHIVPGHDPLVMKLYPAPSQELEGIAVRLDVPPSGAAPVRADYASEH</sequence>
<keyword evidence="3" id="KW-0479">Metal-binding</keyword>
<dbReference type="RefSeq" id="WP_057852878.1">
    <property type="nucleotide sequence ID" value="NZ_LLXX01000143.1"/>
</dbReference>
<dbReference type="Gene3D" id="3.60.15.10">
    <property type="entry name" value="Ribonuclease Z/Hydroxyacylglutathione hydrolase-like"/>
    <property type="match status" value="1"/>
</dbReference>
<dbReference type="SUPFAM" id="SSF56281">
    <property type="entry name" value="Metallo-hydrolase/oxidoreductase"/>
    <property type="match status" value="1"/>
</dbReference>
<evidence type="ECO:0000313" key="8">
    <source>
        <dbReference type="Proteomes" id="UP000051913"/>
    </source>
</evidence>
<evidence type="ECO:0000256" key="5">
    <source>
        <dbReference type="ARBA" id="ARBA00022833"/>
    </source>
</evidence>
<dbReference type="EMBL" id="LLXX01000143">
    <property type="protein sequence ID" value="KRR03110.1"/>
    <property type="molecule type" value="Genomic_DNA"/>
</dbReference>
<dbReference type="InterPro" id="IPR001279">
    <property type="entry name" value="Metallo-B-lactamas"/>
</dbReference>
<dbReference type="Proteomes" id="UP000051913">
    <property type="component" value="Unassembled WGS sequence"/>
</dbReference>
<evidence type="ECO:0000256" key="1">
    <source>
        <dbReference type="ARBA" id="ARBA00001947"/>
    </source>
</evidence>
<evidence type="ECO:0000256" key="3">
    <source>
        <dbReference type="ARBA" id="ARBA00022723"/>
    </source>
</evidence>
<dbReference type="GO" id="GO:0016787">
    <property type="term" value="F:hydrolase activity"/>
    <property type="evidence" value="ECO:0007669"/>
    <property type="project" value="UniProtKB-KW"/>
</dbReference>
<dbReference type="InterPro" id="IPR036866">
    <property type="entry name" value="RibonucZ/Hydroxyglut_hydro"/>
</dbReference>
<protein>
    <submittedName>
        <fullName evidence="7">MBL fold metallo-hydrolase</fullName>
    </submittedName>
</protein>
<organism evidence="7 8">
    <name type="scientific">Bradyrhizobium valentinum</name>
    <dbReference type="NCBI Taxonomy" id="1518501"/>
    <lineage>
        <taxon>Bacteria</taxon>
        <taxon>Pseudomonadati</taxon>
        <taxon>Pseudomonadota</taxon>
        <taxon>Alphaproteobacteria</taxon>
        <taxon>Hyphomicrobiales</taxon>
        <taxon>Nitrobacteraceae</taxon>
        <taxon>Bradyrhizobium</taxon>
    </lineage>
</organism>
<evidence type="ECO:0000259" key="6">
    <source>
        <dbReference type="SMART" id="SM00849"/>
    </source>
</evidence>
<dbReference type="GO" id="GO:0046872">
    <property type="term" value="F:metal ion binding"/>
    <property type="evidence" value="ECO:0007669"/>
    <property type="project" value="UniProtKB-KW"/>
</dbReference>
<name>A0A0R3M1Z1_9BRAD</name>
<comment type="caution">
    <text evidence="7">The sequence shown here is derived from an EMBL/GenBank/DDBJ whole genome shotgun (WGS) entry which is preliminary data.</text>
</comment>
<gene>
    <name evidence="7" type="ORF">CP49_03955</name>
</gene>
<dbReference type="CDD" id="cd07729">
    <property type="entry name" value="AHL_lactonase_MBL-fold"/>
    <property type="match status" value="1"/>
</dbReference>
<dbReference type="Pfam" id="PF00753">
    <property type="entry name" value="Lactamase_B"/>
    <property type="match status" value="1"/>
</dbReference>
<proteinExistence type="inferred from homology"/>
<dbReference type="PANTHER" id="PTHR42978">
    <property type="entry name" value="QUORUM-QUENCHING LACTONASE YTNP-RELATED-RELATED"/>
    <property type="match status" value="1"/>
</dbReference>
<feature type="domain" description="Metallo-beta-lactamase" evidence="6">
    <location>
        <begin position="37"/>
        <end position="237"/>
    </location>
</feature>
<comment type="similarity">
    <text evidence="2">Belongs to the metallo-beta-lactamase superfamily.</text>
</comment>
<dbReference type="PANTHER" id="PTHR42978:SF7">
    <property type="entry name" value="METALLO-HYDROLASE RV2300C-RELATED"/>
    <property type="match status" value="1"/>
</dbReference>